<evidence type="ECO:0000259" key="8">
    <source>
        <dbReference type="Pfam" id="PF20684"/>
    </source>
</evidence>
<feature type="transmembrane region" description="Helical" evidence="7">
    <location>
        <begin position="183"/>
        <end position="207"/>
    </location>
</feature>
<comment type="caution">
    <text evidence="9">The sequence shown here is derived from an EMBL/GenBank/DDBJ whole genome shotgun (WGS) entry which is preliminary data.</text>
</comment>
<dbReference type="AlphaFoldDB" id="A0A8H7T4Q7"/>
<evidence type="ECO:0000256" key="6">
    <source>
        <dbReference type="SAM" id="MobiDB-lite"/>
    </source>
</evidence>
<evidence type="ECO:0000313" key="10">
    <source>
        <dbReference type="Proteomes" id="UP000664132"/>
    </source>
</evidence>
<dbReference type="Pfam" id="PF20684">
    <property type="entry name" value="Fung_rhodopsin"/>
    <property type="match status" value="1"/>
</dbReference>
<feature type="transmembrane region" description="Helical" evidence="7">
    <location>
        <begin position="141"/>
        <end position="163"/>
    </location>
</feature>
<organism evidence="9 10">
    <name type="scientific">Cadophora malorum</name>
    <dbReference type="NCBI Taxonomy" id="108018"/>
    <lineage>
        <taxon>Eukaryota</taxon>
        <taxon>Fungi</taxon>
        <taxon>Dikarya</taxon>
        <taxon>Ascomycota</taxon>
        <taxon>Pezizomycotina</taxon>
        <taxon>Leotiomycetes</taxon>
        <taxon>Helotiales</taxon>
        <taxon>Ploettnerulaceae</taxon>
        <taxon>Cadophora</taxon>
    </lineage>
</organism>
<keyword evidence="10" id="KW-1185">Reference proteome</keyword>
<keyword evidence="2 7" id="KW-0812">Transmembrane</keyword>
<dbReference type="PANTHER" id="PTHR33048:SF55">
    <property type="entry name" value="INTEGRAL MEMBRANE PROTEIN"/>
    <property type="match status" value="1"/>
</dbReference>
<feature type="region of interest" description="Disordered" evidence="6">
    <location>
        <begin position="333"/>
        <end position="360"/>
    </location>
</feature>
<reference evidence="9" key="1">
    <citation type="submission" date="2021-02" db="EMBL/GenBank/DDBJ databases">
        <title>Genome sequence Cadophora malorum strain M34.</title>
        <authorList>
            <person name="Stefanovic E."/>
            <person name="Vu D."/>
            <person name="Scully C."/>
            <person name="Dijksterhuis J."/>
            <person name="Roader J."/>
            <person name="Houbraken J."/>
        </authorList>
    </citation>
    <scope>NUCLEOTIDE SEQUENCE</scope>
    <source>
        <strain evidence="9">M34</strain>
    </source>
</reference>
<feature type="transmembrane region" description="Helical" evidence="7">
    <location>
        <begin position="106"/>
        <end position="129"/>
    </location>
</feature>
<accession>A0A8H7T4Q7</accession>
<dbReference type="EMBL" id="JAFJYH010000385">
    <property type="protein sequence ID" value="KAG4412358.1"/>
    <property type="molecule type" value="Genomic_DNA"/>
</dbReference>
<dbReference type="InterPro" id="IPR052337">
    <property type="entry name" value="SAT4-like"/>
</dbReference>
<feature type="transmembrane region" description="Helical" evidence="7">
    <location>
        <begin position="66"/>
        <end position="86"/>
    </location>
</feature>
<feature type="transmembrane region" description="Helical" evidence="7">
    <location>
        <begin position="253"/>
        <end position="275"/>
    </location>
</feature>
<dbReference type="InterPro" id="IPR049326">
    <property type="entry name" value="Rhodopsin_dom_fungi"/>
</dbReference>
<evidence type="ECO:0000313" key="9">
    <source>
        <dbReference type="EMBL" id="KAG4412358.1"/>
    </source>
</evidence>
<dbReference type="OrthoDB" id="444631at2759"/>
<evidence type="ECO:0000256" key="2">
    <source>
        <dbReference type="ARBA" id="ARBA00022692"/>
    </source>
</evidence>
<dbReference type="Proteomes" id="UP000664132">
    <property type="component" value="Unassembled WGS sequence"/>
</dbReference>
<dbReference type="PANTHER" id="PTHR33048">
    <property type="entry name" value="PTH11-LIKE INTEGRAL MEMBRANE PROTEIN (AFU_ORTHOLOGUE AFUA_5G11245)"/>
    <property type="match status" value="1"/>
</dbReference>
<keyword evidence="3 7" id="KW-1133">Transmembrane helix</keyword>
<name>A0A8H7T4Q7_9HELO</name>
<dbReference type="GO" id="GO:0016020">
    <property type="term" value="C:membrane"/>
    <property type="evidence" value="ECO:0007669"/>
    <property type="project" value="UniProtKB-SubCell"/>
</dbReference>
<evidence type="ECO:0000256" key="7">
    <source>
        <dbReference type="SAM" id="Phobius"/>
    </source>
</evidence>
<proteinExistence type="inferred from homology"/>
<feature type="transmembrane region" description="Helical" evidence="7">
    <location>
        <begin position="26"/>
        <end position="46"/>
    </location>
</feature>
<protein>
    <recommendedName>
        <fullName evidence="8">Rhodopsin domain-containing protein</fullName>
    </recommendedName>
</protein>
<evidence type="ECO:0000256" key="5">
    <source>
        <dbReference type="ARBA" id="ARBA00038359"/>
    </source>
</evidence>
<gene>
    <name evidence="9" type="ORF">IFR04_014515</name>
</gene>
<comment type="subcellular location">
    <subcellularLocation>
        <location evidence="1">Membrane</location>
        <topology evidence="1">Multi-pass membrane protein</topology>
    </subcellularLocation>
</comment>
<keyword evidence="4 7" id="KW-0472">Membrane</keyword>
<evidence type="ECO:0000256" key="3">
    <source>
        <dbReference type="ARBA" id="ARBA00022989"/>
    </source>
</evidence>
<feature type="domain" description="Rhodopsin" evidence="8">
    <location>
        <begin position="47"/>
        <end position="283"/>
    </location>
</feature>
<feature type="transmembrane region" description="Helical" evidence="7">
    <location>
        <begin position="219"/>
        <end position="241"/>
    </location>
</feature>
<evidence type="ECO:0000256" key="4">
    <source>
        <dbReference type="ARBA" id="ARBA00023136"/>
    </source>
</evidence>
<evidence type="ECO:0000256" key="1">
    <source>
        <dbReference type="ARBA" id="ARBA00004141"/>
    </source>
</evidence>
<comment type="similarity">
    <text evidence="5">Belongs to the SAT4 family.</text>
</comment>
<sequence length="372" mass="41237">MNSSDMVGAWPPPPGVTPNFESPDSIAWMVITAALVSPIVAVFFVLMRSYTKKCIFNRFDWDDYAVVVALLFASAYSVLQVIQTQYGSGLHIWDVPLKKYTTYTKLGIPGAVTYNMSTLFTKVAILLFYLRLSTDFRFRCVTYAVMFVAVGYSLAGGFAFLYLCRPLPKYWDFSIPGKCSNFGAAFLAGAALNVATDVALLLLPLWLLHPLKLPLRQKIGVTLILMTGSFVCGVSIYRLAIIPPGLDNMDATWHYIPNIIWCIIEMNTGIICACLPNLKAFAKRHFPNLFKRPVPALVRPTGYIQRPSPQSLVDAQGSRTRWLNGYFSMSSLKSSNGSTPSVKKTAASASTTISEPHRKNDTIEVVREQLTV</sequence>
<feature type="compositionally biased region" description="Polar residues" evidence="6">
    <location>
        <begin position="333"/>
        <end position="354"/>
    </location>
</feature>